<sequence length="144" mass="16023">MPRPAGALPAEFAEIHPDAWTEPFWLATREHHLTVPKCTHCGTFRFPPGPFCFECQHQDVEHVEVSGNGTVYTYTVARHAVVPSLADSVPYVVAVLELDDAPGVRMIANVVESDPESVRIGSRVELVWDDVDDEVTMPRFRIVA</sequence>
<proteinExistence type="predicted"/>
<organism evidence="3 4">
    <name type="scientific">Pseudonocardia kunmingensis</name>
    <dbReference type="NCBI Taxonomy" id="630975"/>
    <lineage>
        <taxon>Bacteria</taxon>
        <taxon>Bacillati</taxon>
        <taxon>Actinomycetota</taxon>
        <taxon>Actinomycetes</taxon>
        <taxon>Pseudonocardiales</taxon>
        <taxon>Pseudonocardiaceae</taxon>
        <taxon>Pseudonocardia</taxon>
    </lineage>
</organism>
<name>A0A543DPG5_9PSEU</name>
<keyword evidence="4" id="KW-1185">Reference proteome</keyword>
<dbReference type="Pfam" id="PF01796">
    <property type="entry name" value="OB_ChsH2_C"/>
    <property type="match status" value="1"/>
</dbReference>
<dbReference type="InterPro" id="IPR002878">
    <property type="entry name" value="ChsH2_C"/>
</dbReference>
<evidence type="ECO:0000259" key="1">
    <source>
        <dbReference type="Pfam" id="PF01796"/>
    </source>
</evidence>
<evidence type="ECO:0000313" key="4">
    <source>
        <dbReference type="Proteomes" id="UP000315677"/>
    </source>
</evidence>
<evidence type="ECO:0008006" key="5">
    <source>
        <dbReference type="Google" id="ProtNLM"/>
    </source>
</evidence>
<dbReference type="Gene3D" id="6.10.30.10">
    <property type="match status" value="1"/>
</dbReference>
<dbReference type="InterPro" id="IPR022002">
    <property type="entry name" value="ChsH2_Znr"/>
</dbReference>
<comment type="caution">
    <text evidence="3">The sequence shown here is derived from an EMBL/GenBank/DDBJ whole genome shotgun (WGS) entry which is preliminary data.</text>
</comment>
<reference evidence="3 4" key="1">
    <citation type="submission" date="2019-06" db="EMBL/GenBank/DDBJ databases">
        <title>Sequencing the genomes of 1000 actinobacteria strains.</title>
        <authorList>
            <person name="Klenk H.-P."/>
        </authorList>
    </citation>
    <scope>NUCLEOTIDE SEQUENCE [LARGE SCALE GENOMIC DNA]</scope>
    <source>
        <strain evidence="3 4">DSM 45301</strain>
    </source>
</reference>
<feature type="domain" description="ChsH2 C-terminal OB-fold" evidence="1">
    <location>
        <begin position="63"/>
        <end position="129"/>
    </location>
</feature>
<evidence type="ECO:0000259" key="2">
    <source>
        <dbReference type="Pfam" id="PF12172"/>
    </source>
</evidence>
<feature type="domain" description="ChsH2 rubredoxin-like zinc ribbon" evidence="2">
    <location>
        <begin position="27"/>
        <end position="56"/>
    </location>
</feature>
<dbReference type="SUPFAM" id="SSF50249">
    <property type="entry name" value="Nucleic acid-binding proteins"/>
    <property type="match status" value="1"/>
</dbReference>
<gene>
    <name evidence="3" type="ORF">FB558_3782</name>
</gene>
<protein>
    <recommendedName>
        <fullName evidence="5">OB-fold protein</fullName>
    </recommendedName>
</protein>
<dbReference type="RefSeq" id="WP_246106689.1">
    <property type="nucleotide sequence ID" value="NZ_VFPA01000002.1"/>
</dbReference>
<dbReference type="Proteomes" id="UP000315677">
    <property type="component" value="Unassembled WGS sequence"/>
</dbReference>
<dbReference type="AlphaFoldDB" id="A0A543DPG5"/>
<dbReference type="PANTHER" id="PTHR34075">
    <property type="entry name" value="BLR3430 PROTEIN"/>
    <property type="match status" value="1"/>
</dbReference>
<dbReference type="Pfam" id="PF12172">
    <property type="entry name" value="zf-ChsH2"/>
    <property type="match status" value="1"/>
</dbReference>
<dbReference type="PANTHER" id="PTHR34075:SF5">
    <property type="entry name" value="BLR3430 PROTEIN"/>
    <property type="match status" value="1"/>
</dbReference>
<dbReference type="EMBL" id="VFPA01000002">
    <property type="protein sequence ID" value="TQM11227.1"/>
    <property type="molecule type" value="Genomic_DNA"/>
</dbReference>
<evidence type="ECO:0000313" key="3">
    <source>
        <dbReference type="EMBL" id="TQM11227.1"/>
    </source>
</evidence>
<dbReference type="InterPro" id="IPR052513">
    <property type="entry name" value="Thioester_dehydratase-like"/>
</dbReference>
<accession>A0A543DPG5</accession>
<dbReference type="InterPro" id="IPR012340">
    <property type="entry name" value="NA-bd_OB-fold"/>
</dbReference>